<organism evidence="2 3">
    <name type="scientific">Coemansia javaensis</name>
    <dbReference type="NCBI Taxonomy" id="2761396"/>
    <lineage>
        <taxon>Eukaryota</taxon>
        <taxon>Fungi</taxon>
        <taxon>Fungi incertae sedis</taxon>
        <taxon>Zoopagomycota</taxon>
        <taxon>Kickxellomycotina</taxon>
        <taxon>Kickxellomycetes</taxon>
        <taxon>Kickxellales</taxon>
        <taxon>Kickxellaceae</taxon>
        <taxon>Coemansia</taxon>
    </lineage>
</organism>
<feature type="region of interest" description="Disordered" evidence="1">
    <location>
        <begin position="1"/>
        <end position="128"/>
    </location>
</feature>
<accession>A0A9W8HLT7</accession>
<name>A0A9W8HLT7_9FUNG</name>
<protein>
    <submittedName>
        <fullName evidence="2">Uncharacterized protein</fullName>
    </submittedName>
</protein>
<evidence type="ECO:0000313" key="3">
    <source>
        <dbReference type="Proteomes" id="UP001140217"/>
    </source>
</evidence>
<dbReference type="Proteomes" id="UP001140217">
    <property type="component" value="Unassembled WGS sequence"/>
</dbReference>
<reference evidence="2" key="1">
    <citation type="submission" date="2022-07" db="EMBL/GenBank/DDBJ databases">
        <title>Phylogenomic reconstructions and comparative analyses of Kickxellomycotina fungi.</title>
        <authorList>
            <person name="Reynolds N.K."/>
            <person name="Stajich J.E."/>
            <person name="Barry K."/>
            <person name="Grigoriev I.V."/>
            <person name="Crous P."/>
            <person name="Smith M.E."/>
        </authorList>
    </citation>
    <scope>NUCLEOTIDE SEQUENCE</scope>
    <source>
        <strain evidence="2">NBRC 105414</strain>
    </source>
</reference>
<feature type="compositionally biased region" description="Basic residues" evidence="1">
    <location>
        <begin position="109"/>
        <end position="128"/>
    </location>
</feature>
<evidence type="ECO:0000256" key="1">
    <source>
        <dbReference type="SAM" id="MobiDB-lite"/>
    </source>
</evidence>
<gene>
    <name evidence="2" type="ORF">H4R18_000692</name>
</gene>
<dbReference type="EMBL" id="JANBUL010000015">
    <property type="protein sequence ID" value="KAJ2785104.1"/>
    <property type="molecule type" value="Genomic_DNA"/>
</dbReference>
<dbReference type="AlphaFoldDB" id="A0A9W8HLT7"/>
<keyword evidence="3" id="KW-1185">Reference proteome</keyword>
<evidence type="ECO:0000313" key="2">
    <source>
        <dbReference type="EMBL" id="KAJ2785104.1"/>
    </source>
</evidence>
<sequence length="128" mass="14317">MGILQHKSWNVYSGASRRRVARDEARAGARPPPPDEPAACALGPIGAAPWYARPEPPPRPAADADAEEPRLLDGDPLIAMRAHDERAERRRRKLRDIAREAAPAPDGRCHKKLSKKRKRKRKKASPQR</sequence>
<proteinExistence type="predicted"/>
<comment type="caution">
    <text evidence="2">The sequence shown here is derived from an EMBL/GenBank/DDBJ whole genome shotgun (WGS) entry which is preliminary data.</text>
</comment>